<evidence type="ECO:0008006" key="5">
    <source>
        <dbReference type="Google" id="ProtNLM"/>
    </source>
</evidence>
<dbReference type="Gene3D" id="3.40.50.1820">
    <property type="entry name" value="alpha/beta hydrolase"/>
    <property type="match status" value="1"/>
</dbReference>
<dbReference type="PANTHER" id="PTHR43037:SF5">
    <property type="entry name" value="FERULOYL ESTERASE"/>
    <property type="match status" value="1"/>
</dbReference>
<organism evidence="3 4">
    <name type="scientific">Belnapia arida</name>
    <dbReference type="NCBI Taxonomy" id="2804533"/>
    <lineage>
        <taxon>Bacteria</taxon>
        <taxon>Pseudomonadati</taxon>
        <taxon>Pseudomonadota</taxon>
        <taxon>Alphaproteobacteria</taxon>
        <taxon>Acetobacterales</taxon>
        <taxon>Roseomonadaceae</taxon>
        <taxon>Belnapia</taxon>
    </lineage>
</organism>
<name>A0ABS1U9D9_9PROT</name>
<comment type="caution">
    <text evidence="3">The sequence shown here is derived from an EMBL/GenBank/DDBJ whole genome shotgun (WGS) entry which is preliminary data.</text>
</comment>
<keyword evidence="2" id="KW-0378">Hydrolase</keyword>
<gene>
    <name evidence="3" type="ORF">JMJ56_25235</name>
</gene>
<dbReference type="SUPFAM" id="SSF53474">
    <property type="entry name" value="alpha/beta-Hydrolases"/>
    <property type="match status" value="1"/>
</dbReference>
<dbReference type="InterPro" id="IPR029058">
    <property type="entry name" value="AB_hydrolase_fold"/>
</dbReference>
<proteinExistence type="predicted"/>
<reference evidence="3 4" key="1">
    <citation type="submission" date="2021-01" db="EMBL/GenBank/DDBJ databases">
        <title>Belnapia mucosa sp. nov. and Belnapia arida sp. nov., isolated from the Tabernas Desert (Almeria, Spain).</title>
        <authorList>
            <person name="Molina-Menor E."/>
            <person name="Vidal-Verdu A."/>
            <person name="Calonge A."/>
            <person name="Satari L."/>
            <person name="Pereto J."/>
            <person name="Porcar M."/>
        </authorList>
    </citation>
    <scope>NUCLEOTIDE SEQUENCE [LARGE SCALE GENOMIC DNA]</scope>
    <source>
        <strain evidence="3 4">T18</strain>
    </source>
</reference>
<keyword evidence="4" id="KW-1185">Reference proteome</keyword>
<dbReference type="PANTHER" id="PTHR43037">
    <property type="entry name" value="UNNAMED PRODUCT-RELATED"/>
    <property type="match status" value="1"/>
</dbReference>
<keyword evidence="1" id="KW-0732">Signal</keyword>
<evidence type="ECO:0000313" key="3">
    <source>
        <dbReference type="EMBL" id="MBL6081304.1"/>
    </source>
</evidence>
<dbReference type="InterPro" id="IPR050955">
    <property type="entry name" value="Plant_Biomass_Hydrol_Est"/>
</dbReference>
<evidence type="ECO:0000256" key="2">
    <source>
        <dbReference type="ARBA" id="ARBA00022801"/>
    </source>
</evidence>
<dbReference type="EMBL" id="JAETWB010000024">
    <property type="protein sequence ID" value="MBL6081304.1"/>
    <property type="molecule type" value="Genomic_DNA"/>
</dbReference>
<evidence type="ECO:0000313" key="4">
    <source>
        <dbReference type="Proteomes" id="UP000660885"/>
    </source>
</evidence>
<dbReference type="RefSeq" id="WP_202834522.1">
    <property type="nucleotide sequence ID" value="NZ_JAETWB010000024.1"/>
</dbReference>
<sequence length="216" mass="22606">MEEGHLAARPQPIGAAPWPLPAGLHPLGEALLRVPVAPGAGPLPLIFMLHGAGGDPARALRRIDPIAEAALVLLPKSRGATWDVLEGGYGPDIARIDAVLAEVFAAWPVDPARVAAAGFSDGASYALSLAMMNGALFTHGLAFSPGFAAPLHVEGKPRLFLSHGTGDRVLNIDLCSRRLAPKLKRAGYPLTYLEFDGGHEVPEAIAQRALAMLQAD</sequence>
<evidence type="ECO:0000256" key="1">
    <source>
        <dbReference type="ARBA" id="ARBA00022729"/>
    </source>
</evidence>
<protein>
    <recommendedName>
        <fullName evidence="5">Phospholipase/carboxylesterase</fullName>
    </recommendedName>
</protein>
<accession>A0ABS1U9D9</accession>
<dbReference type="Proteomes" id="UP000660885">
    <property type="component" value="Unassembled WGS sequence"/>
</dbReference>